<gene>
    <name evidence="2" type="ORF">CBER1_05322</name>
</gene>
<dbReference type="AlphaFoldDB" id="A0A2S6CHR5"/>
<name>A0A2S6CHR5_9PEZI</name>
<sequence length="371" mass="42348">MVHFTRSLFLFFGVIHAVSGRPEPPPRDYKSDVCQSGQYSKYSPLAHYGPAKDYCSKRFPTVKQRVNYRRAADAEPAYRATTTSCPPAKPSQCSGKPENCLLSSIKNGPKHVAKTACSCITKTTRPPGYPKLTFDCIGTTAKLDKHLTNKGLHDYIRFFHEHLHYSIFVIHDYVHIDFCFLHEQFRDYVVLLRHDLFHDKHFRSNAHLHEHFPIDFHLLFQHFNGLCFDNKHNHNLRFIDDFLHNYIYHGKHFIIFLTTTSAPPSTCTNGNLQQTGFCGCNYEVICNATGGGNPPVYGIYNSLAECLRDLDFIPQFNSVDYNPETRECRYYQRQRPNPMVNANVPNIIARRITGSCKVPEDGSASSCGTAT</sequence>
<dbReference type="OrthoDB" id="10296934at2759"/>
<feature type="signal peptide" evidence="1">
    <location>
        <begin position="1"/>
        <end position="20"/>
    </location>
</feature>
<dbReference type="EMBL" id="PNEN01000413">
    <property type="protein sequence ID" value="PPJ59233.1"/>
    <property type="molecule type" value="Genomic_DNA"/>
</dbReference>
<dbReference type="Proteomes" id="UP000237631">
    <property type="component" value="Unassembled WGS sequence"/>
</dbReference>
<organism evidence="2 3">
    <name type="scientific">Cercospora berteroae</name>
    <dbReference type="NCBI Taxonomy" id="357750"/>
    <lineage>
        <taxon>Eukaryota</taxon>
        <taxon>Fungi</taxon>
        <taxon>Dikarya</taxon>
        <taxon>Ascomycota</taxon>
        <taxon>Pezizomycotina</taxon>
        <taxon>Dothideomycetes</taxon>
        <taxon>Dothideomycetidae</taxon>
        <taxon>Mycosphaerellales</taxon>
        <taxon>Mycosphaerellaceae</taxon>
        <taxon>Cercospora</taxon>
    </lineage>
</organism>
<evidence type="ECO:0000256" key="1">
    <source>
        <dbReference type="SAM" id="SignalP"/>
    </source>
</evidence>
<evidence type="ECO:0000313" key="3">
    <source>
        <dbReference type="Proteomes" id="UP000237631"/>
    </source>
</evidence>
<reference evidence="3" key="1">
    <citation type="journal article" date="2017" name="bioRxiv">
        <title>Conservation of a gene cluster reveals novel cercosporin biosynthetic mechanisms and extends production to the genus Colletotrichum.</title>
        <authorList>
            <person name="de Jonge R."/>
            <person name="Ebert M.K."/>
            <person name="Huitt-Roehl C.R."/>
            <person name="Pal P."/>
            <person name="Suttle J.C."/>
            <person name="Spanner R.E."/>
            <person name="Neubauer J.D."/>
            <person name="Jurick W.M.II."/>
            <person name="Stott K.A."/>
            <person name="Secor G.A."/>
            <person name="Thomma B.P.H.J."/>
            <person name="Van de Peer Y."/>
            <person name="Townsend C.A."/>
            <person name="Bolton M.D."/>
        </authorList>
    </citation>
    <scope>NUCLEOTIDE SEQUENCE [LARGE SCALE GENOMIC DNA]</scope>
    <source>
        <strain evidence="3">CBS538.71</strain>
    </source>
</reference>
<proteinExistence type="predicted"/>
<protein>
    <submittedName>
        <fullName evidence="2">Uncharacterized protein</fullName>
    </submittedName>
</protein>
<feature type="chain" id="PRO_5015640331" evidence="1">
    <location>
        <begin position="21"/>
        <end position="371"/>
    </location>
</feature>
<keyword evidence="3" id="KW-1185">Reference proteome</keyword>
<accession>A0A2S6CHR5</accession>
<comment type="caution">
    <text evidence="2">The sequence shown here is derived from an EMBL/GenBank/DDBJ whole genome shotgun (WGS) entry which is preliminary data.</text>
</comment>
<evidence type="ECO:0000313" key="2">
    <source>
        <dbReference type="EMBL" id="PPJ59233.1"/>
    </source>
</evidence>
<keyword evidence="1" id="KW-0732">Signal</keyword>